<keyword evidence="5" id="KW-1185">Reference proteome</keyword>
<dbReference type="InterPro" id="IPR001173">
    <property type="entry name" value="Glyco_trans_2-like"/>
</dbReference>
<gene>
    <name evidence="4" type="ORF">J40TS1_06040</name>
</gene>
<sequence>MIKFSVVIPTYNNKVLLNNTLEALNDQLDFESNTYEVIVVDDGSSDDTLQYIQETPRTYIFHYIYLERTPDSCRARVRNTGWKRAQGQFVVFLDADMIVKRNYLRELQLYFEVNKELLVISYRFMLKEPIALEDVRSGQIFEKNYRTLDYFEARHFDSLVHSFNIATLKHPWHCVFSCNMALPRAVLEQLDGFDENYKGWGMEDTDIGYRCYLLGMRIVSHLGIEALHQYHGEAFGDVKNQEKMIEWDQNIARMYRKFPSLHKELPRWRINLAYFTRRVPQILMRPARYMKTYHFTVKSEEELPLLKEKIEELSSRPGNLVIVWDELESAAFHLWIQLLGYTRSEVRYYPKSFLFERKEIKQFLGNVFTWKKLLVLSFRCIRLLSSRLTRRFSRRLTLQSARK</sequence>
<proteinExistence type="predicted"/>
<dbReference type="Proteomes" id="UP000683139">
    <property type="component" value="Unassembled WGS sequence"/>
</dbReference>
<dbReference type="PANTHER" id="PTHR43685:SF2">
    <property type="entry name" value="GLYCOSYLTRANSFERASE 2-LIKE DOMAIN-CONTAINING PROTEIN"/>
    <property type="match status" value="1"/>
</dbReference>
<dbReference type="RefSeq" id="WP_213513135.1">
    <property type="nucleotide sequence ID" value="NZ_BOSE01000001.1"/>
</dbReference>
<protein>
    <recommendedName>
        <fullName evidence="6">Glycosyltransferase 2-like domain-containing protein</fullName>
    </recommendedName>
</protein>
<feature type="domain" description="Glycosyltransferase 2-like" evidence="2">
    <location>
        <begin position="5"/>
        <end position="121"/>
    </location>
</feature>
<dbReference type="InterPro" id="IPR050834">
    <property type="entry name" value="Glycosyltransf_2"/>
</dbReference>
<dbReference type="SUPFAM" id="SSF53448">
    <property type="entry name" value="Nucleotide-diphospho-sugar transferases"/>
    <property type="match status" value="1"/>
</dbReference>
<feature type="domain" description="Galactosyltransferase C-terminal" evidence="3">
    <location>
        <begin position="162"/>
        <end position="221"/>
    </location>
</feature>
<evidence type="ECO:0008006" key="6">
    <source>
        <dbReference type="Google" id="ProtNLM"/>
    </source>
</evidence>
<accession>A0A920CSM7</accession>
<dbReference type="InterPro" id="IPR029044">
    <property type="entry name" value="Nucleotide-diphossugar_trans"/>
</dbReference>
<dbReference type="GO" id="GO:0016740">
    <property type="term" value="F:transferase activity"/>
    <property type="evidence" value="ECO:0007669"/>
    <property type="project" value="UniProtKB-KW"/>
</dbReference>
<keyword evidence="1" id="KW-0808">Transferase</keyword>
<dbReference type="AlphaFoldDB" id="A0A920CSM7"/>
<name>A0A920CSM7_9BACL</name>
<dbReference type="Gene3D" id="3.90.550.10">
    <property type="entry name" value="Spore Coat Polysaccharide Biosynthesis Protein SpsA, Chain A"/>
    <property type="match status" value="1"/>
</dbReference>
<reference evidence="4" key="1">
    <citation type="submission" date="2021-03" db="EMBL/GenBank/DDBJ databases">
        <title>Antimicrobial resistance genes in bacteria isolated from Japanese honey, and their potential for conferring macrolide and lincosamide resistance in the American foulbrood pathogen Paenibacillus larvae.</title>
        <authorList>
            <person name="Okamoto M."/>
            <person name="Kumagai M."/>
            <person name="Kanamori H."/>
            <person name="Takamatsu D."/>
        </authorList>
    </citation>
    <scope>NUCLEOTIDE SEQUENCE</scope>
    <source>
        <strain evidence="4">J40TS1</strain>
    </source>
</reference>
<evidence type="ECO:0000259" key="3">
    <source>
        <dbReference type="Pfam" id="PF02709"/>
    </source>
</evidence>
<dbReference type="Pfam" id="PF00535">
    <property type="entry name" value="Glycos_transf_2"/>
    <property type="match status" value="1"/>
</dbReference>
<dbReference type="EMBL" id="BOSE01000001">
    <property type="protein sequence ID" value="GIP14962.1"/>
    <property type="molecule type" value="Genomic_DNA"/>
</dbReference>
<dbReference type="CDD" id="cd00761">
    <property type="entry name" value="Glyco_tranf_GTA_type"/>
    <property type="match status" value="1"/>
</dbReference>
<evidence type="ECO:0000259" key="2">
    <source>
        <dbReference type="Pfam" id="PF00535"/>
    </source>
</evidence>
<dbReference type="Pfam" id="PF02709">
    <property type="entry name" value="Glyco_transf_7C"/>
    <property type="match status" value="1"/>
</dbReference>
<organism evidence="4 5">
    <name type="scientific">Paenibacillus montaniterrae</name>
    <dbReference type="NCBI Taxonomy" id="429341"/>
    <lineage>
        <taxon>Bacteria</taxon>
        <taxon>Bacillati</taxon>
        <taxon>Bacillota</taxon>
        <taxon>Bacilli</taxon>
        <taxon>Bacillales</taxon>
        <taxon>Paenibacillaceae</taxon>
        <taxon>Paenibacillus</taxon>
    </lineage>
</organism>
<dbReference type="InterPro" id="IPR027791">
    <property type="entry name" value="Galactosyl_T_C"/>
</dbReference>
<evidence type="ECO:0000313" key="5">
    <source>
        <dbReference type="Proteomes" id="UP000683139"/>
    </source>
</evidence>
<comment type="caution">
    <text evidence="4">The sequence shown here is derived from an EMBL/GenBank/DDBJ whole genome shotgun (WGS) entry which is preliminary data.</text>
</comment>
<evidence type="ECO:0000256" key="1">
    <source>
        <dbReference type="ARBA" id="ARBA00022679"/>
    </source>
</evidence>
<dbReference type="PANTHER" id="PTHR43685">
    <property type="entry name" value="GLYCOSYLTRANSFERASE"/>
    <property type="match status" value="1"/>
</dbReference>
<evidence type="ECO:0000313" key="4">
    <source>
        <dbReference type="EMBL" id="GIP14962.1"/>
    </source>
</evidence>